<evidence type="ECO:0000313" key="3">
    <source>
        <dbReference type="Proteomes" id="UP000182567"/>
    </source>
</evidence>
<name>A0A1J0EU51_9PSED</name>
<sequence>MVRPIHKVIALTAFASLLPFTLGAAELTSEDVTGWAKSIAAEQGDYTGNPLESIPDQVKADPETNLTASPDRKVFQGRRTLIFVSRSMSDNELKSILLENADDTSVQLVVRGFPDGVNTAEAIAHLQKLVMETHSKAGLIIDPPAFKRHNITEVPVTILEESEVALLTAKGNSSAQYVADAYAQGQRGDLGVTGPMMDIAERDLVDVMQERAHQLDFEKLKKSAKDRFWANQKYFELDHAVESRTREIDPTVIVGQDILDPKGNVITAKGTRINPLDIRPFTQRLVVFDGRDKGQVKFAKQEFDDHSQTTRVTLILSALDTTDGWESFQQLQKELGAPLYLLTPEVLTAFEVEKVPSIVYSDRNKFIVQETMVERLTE</sequence>
<accession>A0A1J0EU51</accession>
<organism evidence="2 3">
    <name type="scientific">Pseudomonas frederiksbergensis</name>
    <dbReference type="NCBI Taxonomy" id="104087"/>
    <lineage>
        <taxon>Bacteria</taxon>
        <taxon>Pseudomonadati</taxon>
        <taxon>Pseudomonadota</taxon>
        <taxon>Gammaproteobacteria</taxon>
        <taxon>Pseudomonadales</taxon>
        <taxon>Pseudomonadaceae</taxon>
        <taxon>Pseudomonas</taxon>
    </lineage>
</organism>
<gene>
    <name evidence="2" type="ORF">BLL42_27255</name>
</gene>
<protein>
    <recommendedName>
        <fullName evidence="4">Conjugal transfer protein</fullName>
    </recommendedName>
</protein>
<dbReference type="Proteomes" id="UP000182567">
    <property type="component" value="Plasmid unnamed1"/>
</dbReference>
<geneLocation type="plasmid" evidence="2">
    <name>unnamed1</name>
</geneLocation>
<proteinExistence type="predicted"/>
<reference evidence="3" key="1">
    <citation type="submission" date="2016-10" db="EMBL/GenBank/DDBJ databases">
        <title>Pseudomonas frederiksbergensis ERGS4:02 complete genome.</title>
        <authorList>
            <person name="Kumar R."/>
            <person name="Acharya V."/>
            <person name="Singh D."/>
        </authorList>
    </citation>
    <scope>NUCLEOTIDE SEQUENCE [LARGE SCALE GENOMIC DNA]</scope>
    <source>
        <strain evidence="3">ERGS4:02</strain>
        <plasmid evidence="3">Plasmid unnamed1</plasmid>
    </source>
</reference>
<evidence type="ECO:0000256" key="1">
    <source>
        <dbReference type="SAM" id="SignalP"/>
    </source>
</evidence>
<keyword evidence="2" id="KW-0614">Plasmid</keyword>
<keyword evidence="1" id="KW-0732">Signal</keyword>
<dbReference type="EMBL" id="CP017887">
    <property type="protein sequence ID" value="APC19439.1"/>
    <property type="molecule type" value="Genomic_DNA"/>
</dbReference>
<evidence type="ECO:0008006" key="4">
    <source>
        <dbReference type="Google" id="ProtNLM"/>
    </source>
</evidence>
<feature type="signal peptide" evidence="1">
    <location>
        <begin position="1"/>
        <end position="24"/>
    </location>
</feature>
<feature type="chain" id="PRO_5009611148" description="Conjugal transfer protein" evidence="1">
    <location>
        <begin position="25"/>
        <end position="378"/>
    </location>
</feature>
<dbReference type="Pfam" id="PF09673">
    <property type="entry name" value="TrbC_Ftype"/>
    <property type="match status" value="1"/>
</dbReference>
<dbReference type="AlphaFoldDB" id="A0A1J0EU51"/>
<dbReference type="InterPro" id="IPR019106">
    <property type="entry name" value="T4SS_TrbC"/>
</dbReference>
<evidence type="ECO:0000313" key="2">
    <source>
        <dbReference type="EMBL" id="APC19439.1"/>
    </source>
</evidence>